<evidence type="ECO:0008006" key="4">
    <source>
        <dbReference type="Google" id="ProtNLM"/>
    </source>
</evidence>
<reference evidence="2 3" key="1">
    <citation type="submission" date="2013-06" db="EMBL/GenBank/DDBJ databases">
        <authorList>
            <person name="Weinstock G."/>
            <person name="Sodergren E."/>
            <person name="Clifton S."/>
            <person name="Fulton L."/>
            <person name="Fulton B."/>
            <person name="Courtney L."/>
            <person name="Fronick C."/>
            <person name="Harrison M."/>
            <person name="Strong C."/>
            <person name="Farmer C."/>
            <person name="Delahaunty K."/>
            <person name="Markovic C."/>
            <person name="Hall O."/>
            <person name="Minx P."/>
            <person name="Tomlinson C."/>
            <person name="Mitreva M."/>
            <person name="Nelson J."/>
            <person name="Hou S."/>
            <person name="Wollam A."/>
            <person name="Pepin K.H."/>
            <person name="Johnson M."/>
            <person name="Bhonagiri V."/>
            <person name="Nash W.E."/>
            <person name="Warren W."/>
            <person name="Chinwalla A."/>
            <person name="Mardis E.R."/>
            <person name="Wilson R.K."/>
        </authorList>
    </citation>
    <scope>NUCLEOTIDE SEQUENCE [LARGE SCALE GENOMIC DNA]</scope>
    <source>
        <strain evidence="2 3">ATCC 51271</strain>
    </source>
</reference>
<evidence type="ECO:0000256" key="1">
    <source>
        <dbReference type="SAM" id="SignalP"/>
    </source>
</evidence>
<feature type="signal peptide" evidence="1">
    <location>
        <begin position="1"/>
        <end position="19"/>
    </location>
</feature>
<dbReference type="AlphaFoldDB" id="V2Y1K0"/>
<proteinExistence type="predicted"/>
<dbReference type="RefSeq" id="WP_023354590.1">
    <property type="nucleotide sequence ID" value="NZ_KI535368.1"/>
</dbReference>
<dbReference type="OrthoDB" id="359707at2"/>
<dbReference type="PROSITE" id="PS51257">
    <property type="entry name" value="PROKAR_LIPOPROTEIN"/>
    <property type="match status" value="1"/>
</dbReference>
<evidence type="ECO:0000313" key="3">
    <source>
        <dbReference type="Proteomes" id="UP000018227"/>
    </source>
</evidence>
<dbReference type="Proteomes" id="UP000018227">
    <property type="component" value="Unassembled WGS sequence"/>
</dbReference>
<organism evidence="2 3">
    <name type="scientific">Catonella morbi ATCC 51271</name>
    <dbReference type="NCBI Taxonomy" id="592026"/>
    <lineage>
        <taxon>Bacteria</taxon>
        <taxon>Bacillati</taxon>
        <taxon>Bacillota</taxon>
        <taxon>Clostridia</taxon>
        <taxon>Lachnospirales</taxon>
        <taxon>Lachnospiraceae</taxon>
        <taxon>Catonella</taxon>
    </lineage>
</organism>
<sequence>MKKKILLFTSIVMIFTITACNKEQAGNKLQKQNVVEKAISAQVNKEIDEQVKKLEDEEKATTSSASDTEGQIVTENGQVLGATSDFEAKLKEAKNQEAVNGVDYDLTSMGSDMVYATVYLLMTQPEDFEGKKFKMKGQYLSSFFEPTKKYYNYCFISDAAGCCSQGIEFETKKKLKYPKGFPKDGTDIEVEGVFESYTEEGKLYCHLKNAEMTVLKDENNK</sequence>
<dbReference type="STRING" id="592026.GCWU0000282_001718"/>
<protein>
    <recommendedName>
        <fullName evidence="4">Lipoprotein</fullName>
    </recommendedName>
</protein>
<accession>V2Y1K0</accession>
<dbReference type="EMBL" id="ACIL03000013">
    <property type="protein sequence ID" value="ESL02848.1"/>
    <property type="molecule type" value="Genomic_DNA"/>
</dbReference>
<evidence type="ECO:0000313" key="2">
    <source>
        <dbReference type="EMBL" id="ESL02848.1"/>
    </source>
</evidence>
<gene>
    <name evidence="2" type="ORF">GCWU0000282_001718</name>
</gene>
<feature type="chain" id="PRO_5038871440" description="Lipoprotein" evidence="1">
    <location>
        <begin position="20"/>
        <end position="221"/>
    </location>
</feature>
<name>V2Y1K0_9FIRM</name>
<dbReference type="HOGENOM" id="CLU_110162_0_0_9"/>
<comment type="caution">
    <text evidence="2">The sequence shown here is derived from an EMBL/GenBank/DDBJ whole genome shotgun (WGS) entry which is preliminary data.</text>
</comment>
<keyword evidence="3" id="KW-1185">Reference proteome</keyword>
<dbReference type="eggNOG" id="ENOG5032T5B">
    <property type="taxonomic scope" value="Bacteria"/>
</dbReference>
<keyword evidence="1" id="KW-0732">Signal</keyword>